<keyword evidence="6" id="KW-1185">Reference proteome</keyword>
<dbReference type="PROSITE" id="PS01184">
    <property type="entry name" value="UBIE_2"/>
    <property type="match status" value="1"/>
</dbReference>
<dbReference type="RefSeq" id="WP_111836200.1">
    <property type="nucleotide sequence ID" value="NZ_UAPQ01000006.1"/>
</dbReference>
<accession>A0ABY1VMS3</accession>
<dbReference type="NCBIfam" id="TIGR01934">
    <property type="entry name" value="MenG_MenH_UbiE"/>
    <property type="match status" value="1"/>
</dbReference>
<dbReference type="GO" id="GO:0043770">
    <property type="term" value="F:demethylmenaquinone methyltransferase activity"/>
    <property type="evidence" value="ECO:0007669"/>
    <property type="project" value="UniProtKB-EC"/>
</dbReference>
<dbReference type="EMBL" id="UAPQ01000006">
    <property type="protein sequence ID" value="SPT53244.1"/>
    <property type="molecule type" value="Genomic_DNA"/>
</dbReference>
<dbReference type="PANTHER" id="PTHR43591:SF24">
    <property type="entry name" value="2-METHOXY-6-POLYPRENYL-1,4-BENZOQUINOL METHYLASE, MITOCHONDRIAL"/>
    <property type="match status" value="1"/>
</dbReference>
<dbReference type="CDD" id="cd02440">
    <property type="entry name" value="AdoMet_MTases"/>
    <property type="match status" value="1"/>
</dbReference>
<feature type="binding site" evidence="4">
    <location>
        <position position="119"/>
    </location>
    <ligand>
        <name>S-adenosyl-L-methionine</name>
        <dbReference type="ChEBI" id="CHEBI:59789"/>
    </ligand>
</feature>
<keyword evidence="5" id="KW-0830">Ubiquinone</keyword>
<evidence type="ECO:0000313" key="5">
    <source>
        <dbReference type="EMBL" id="SPT53244.1"/>
    </source>
</evidence>
<dbReference type="PROSITE" id="PS51608">
    <property type="entry name" value="SAM_MT_UBIE"/>
    <property type="match status" value="1"/>
</dbReference>
<dbReference type="InterPro" id="IPR029063">
    <property type="entry name" value="SAM-dependent_MTases_sf"/>
</dbReference>
<keyword evidence="2 4" id="KW-0808">Transferase</keyword>
<comment type="pathway">
    <text evidence="4">Quinol/quinone metabolism; menaquinone biosynthesis; menaquinol from 1,4-dihydroxy-2-naphthoate: step 2/2.</text>
</comment>
<dbReference type="InterPro" id="IPR004033">
    <property type="entry name" value="UbiE/COQ5_MeTrFase"/>
</dbReference>
<feature type="binding site" evidence="4">
    <location>
        <position position="80"/>
    </location>
    <ligand>
        <name>S-adenosyl-L-methionine</name>
        <dbReference type="ChEBI" id="CHEBI:59789"/>
    </ligand>
</feature>
<organism evidence="5 6">
    <name type="scientific">Actinomyces bovis</name>
    <dbReference type="NCBI Taxonomy" id="1658"/>
    <lineage>
        <taxon>Bacteria</taxon>
        <taxon>Bacillati</taxon>
        <taxon>Actinomycetota</taxon>
        <taxon>Actinomycetes</taxon>
        <taxon>Actinomycetales</taxon>
        <taxon>Actinomycetaceae</taxon>
        <taxon>Actinomyces</taxon>
    </lineage>
</organism>
<dbReference type="HAMAP" id="MF_01813">
    <property type="entry name" value="MenG_UbiE_methyltr"/>
    <property type="match status" value="1"/>
</dbReference>
<sequence length="234" mass="25197">MSRATLAKDPREVAGMFDAVARRYDVTNDVMSLFQVHMWRAITRRTVAAKPGMTVLDLAAGTGTASAEYAADGAEVVACDFSTGMVAEGKRRHPEIGFVAGDATALPFADESFDVVTISYGLRNVQGTVTALSEMLRVTKPGGRLVIAEFSTPVNRLFRRLYSFYLGTALPAAGRLVSSNTEAYDYLGESILAWPDQEGLAALLQEAGWRSVGYKNLSGGIVAVHRAAKPFPRN</sequence>
<dbReference type="GO" id="GO:0032259">
    <property type="term" value="P:methylation"/>
    <property type="evidence" value="ECO:0007669"/>
    <property type="project" value="UniProtKB-KW"/>
</dbReference>
<evidence type="ECO:0000313" key="6">
    <source>
        <dbReference type="Proteomes" id="UP000250006"/>
    </source>
</evidence>
<dbReference type="EC" id="2.1.1.163" evidence="4"/>
<dbReference type="InterPro" id="IPR023576">
    <property type="entry name" value="UbiE/COQ5_MeTrFase_CS"/>
</dbReference>
<name>A0ABY1VMS3_9ACTO</name>
<evidence type="ECO:0000256" key="1">
    <source>
        <dbReference type="ARBA" id="ARBA00022603"/>
    </source>
</evidence>
<dbReference type="SUPFAM" id="SSF53335">
    <property type="entry name" value="S-adenosyl-L-methionine-dependent methyltransferases"/>
    <property type="match status" value="1"/>
</dbReference>
<comment type="catalytic activity">
    <reaction evidence="4">
        <text>a 2-demethylmenaquinol + S-adenosyl-L-methionine = a menaquinol + S-adenosyl-L-homocysteine + H(+)</text>
        <dbReference type="Rhea" id="RHEA:42640"/>
        <dbReference type="Rhea" id="RHEA-COMP:9539"/>
        <dbReference type="Rhea" id="RHEA-COMP:9563"/>
        <dbReference type="ChEBI" id="CHEBI:15378"/>
        <dbReference type="ChEBI" id="CHEBI:18151"/>
        <dbReference type="ChEBI" id="CHEBI:55437"/>
        <dbReference type="ChEBI" id="CHEBI:57856"/>
        <dbReference type="ChEBI" id="CHEBI:59789"/>
        <dbReference type="EC" id="2.1.1.163"/>
    </reaction>
</comment>
<evidence type="ECO:0000256" key="4">
    <source>
        <dbReference type="HAMAP-Rule" id="MF_01813"/>
    </source>
</evidence>
<dbReference type="Pfam" id="PF01209">
    <property type="entry name" value="Ubie_methyltran"/>
    <property type="match status" value="1"/>
</dbReference>
<dbReference type="NCBIfam" id="NF001241">
    <property type="entry name" value="PRK00216.1-2"/>
    <property type="match status" value="1"/>
</dbReference>
<evidence type="ECO:0000256" key="2">
    <source>
        <dbReference type="ARBA" id="ARBA00022679"/>
    </source>
</evidence>
<keyword evidence="1 4" id="KW-0489">Methyltransferase</keyword>
<keyword evidence="4" id="KW-0474">Menaquinone biosynthesis</keyword>
<reference evidence="5 6" key="1">
    <citation type="submission" date="2018-06" db="EMBL/GenBank/DDBJ databases">
        <authorList>
            <consortium name="Pathogen Informatics"/>
            <person name="Doyle S."/>
        </authorList>
    </citation>
    <scope>NUCLEOTIDE SEQUENCE [LARGE SCALE GENOMIC DNA]</scope>
    <source>
        <strain evidence="5 6">NCTC11535</strain>
    </source>
</reference>
<comment type="function">
    <text evidence="4">Methyltransferase required for the conversion of demethylmenaquinol (DMKH2) to menaquinol (MKH2).</text>
</comment>
<dbReference type="PANTHER" id="PTHR43591">
    <property type="entry name" value="METHYLTRANSFERASE"/>
    <property type="match status" value="1"/>
</dbReference>
<keyword evidence="3 4" id="KW-0949">S-adenosyl-L-methionine</keyword>
<protein>
    <recommendedName>
        <fullName evidence="4">Demethylmenaquinone methyltransferase</fullName>
        <ecNumber evidence="4">2.1.1.163</ecNumber>
    </recommendedName>
</protein>
<evidence type="ECO:0000256" key="3">
    <source>
        <dbReference type="ARBA" id="ARBA00022691"/>
    </source>
</evidence>
<feature type="binding site" evidence="4">
    <location>
        <begin position="102"/>
        <end position="103"/>
    </location>
    <ligand>
        <name>S-adenosyl-L-methionine</name>
        <dbReference type="ChEBI" id="CHEBI:59789"/>
    </ligand>
</feature>
<comment type="caution">
    <text evidence="5">The sequence shown here is derived from an EMBL/GenBank/DDBJ whole genome shotgun (WGS) entry which is preliminary data.</text>
</comment>
<dbReference type="Gene3D" id="3.40.50.150">
    <property type="entry name" value="Vaccinia Virus protein VP39"/>
    <property type="match status" value="1"/>
</dbReference>
<feature type="binding site" evidence="4">
    <location>
        <position position="62"/>
    </location>
    <ligand>
        <name>S-adenosyl-L-methionine</name>
        <dbReference type="ChEBI" id="CHEBI:59789"/>
    </ligand>
</feature>
<comment type="similarity">
    <text evidence="4">Belongs to the class I-like SAM-binding methyltransferase superfamily. MenG/UbiE family.</text>
</comment>
<proteinExistence type="inferred from homology"/>
<dbReference type="Proteomes" id="UP000250006">
    <property type="component" value="Unassembled WGS sequence"/>
</dbReference>
<gene>
    <name evidence="5" type="primary">ubiE</name>
    <name evidence="4" type="synonym">menG</name>
    <name evidence="5" type="ORF">NCTC11535_00904</name>
</gene>